<feature type="repeat" description="PPR" evidence="2">
    <location>
        <begin position="55"/>
        <end position="85"/>
    </location>
</feature>
<dbReference type="GO" id="GO:0008270">
    <property type="term" value="F:zinc ion binding"/>
    <property type="evidence" value="ECO:0007669"/>
    <property type="project" value="InterPro"/>
</dbReference>
<keyword evidence="5" id="KW-1185">Reference proteome</keyword>
<dbReference type="FunFam" id="1.25.40.10:FF:000366">
    <property type="entry name" value="Pentatricopeptide (PPR) repeat-containing protein"/>
    <property type="match status" value="1"/>
</dbReference>
<sequence length="913" mass="103059">MSRHLRRLLSFSTLPGYEFPGKGETFLLNSKIRDLAKHGRMDEARRVFDSMPHRDATTWNFMINGFSENGMIDEARSLFDAFAGKNVRTWTALISGYAKQGRIEDAHLLFESMSERNVISWNAMISGYVQNREMEKACQLFDEMPERDIASWNSIITGYCHEHRMAEARKLFALMPERDLVSWTVMISGYAQIGSYNEAWRFFHGMMSDGLTPDKSSFVAAVSAVLDLCDKDILESLRSLAIKANFEGDVVVGTVILNAYARDRENLDLAVKFFDEMQEKNDYTWSTMISAFSHVGNLDKAISYYARDPQKYVASKTALLTGFARNGHIHEARSLFDQIPNPNVVSWNAMITGYTQNGMLDEAMELFGRMPVKNSITWATMISGFSHNGKNEEALQLLSQQHGLRMLPTVSSFTSGLFACCNIGDTEKGRQLHSLAIKAGFQHNSYINNGLITMYAKSKKMEEVNQVFMWMKARDTASWNSLIGALSENYLLEDARAAFEKMPYRDVVSWTAIISAYVQVEHGEEALKLFLKMMGEGITPHSPTIASLITACGSLCSTKLGQQIHGLAIKLGLDSELFVGNSLIAMYFKCGNTESFCIFDAMENHDIVTWNSMLVGCAQHGFGREAIEIFEQMSTEGISPNQASFVALLSACSHAGLVEEGRHYFKSMIKNYAIEPLKGHYGCMVDLLGRAGHLEEAKELIDGMPIQPDSVIWRALLGSCRIHRNVEIGRKAAEKLFEMEPQNCSNYVLLSNSYAALGMWDEVGELRTMMRERGVRKEPGCSWMQIKSKMHCFITGDKQHEQIEQINDLLEELYGRLRAVGYIPNTSFALHDVEEEQKENAVLYHSEKLAVAYALLRTAKCAPIQIMKNIRICGDCHTFIKFVSKISEREIDIRDGNRFHHFKDGICSCGDYW</sequence>
<dbReference type="FunFam" id="1.25.40.10:FF:000125">
    <property type="entry name" value="Pentatricopeptide repeat-containing protein"/>
    <property type="match status" value="1"/>
</dbReference>
<feature type="repeat" description="PPR" evidence="2">
    <location>
        <begin position="343"/>
        <end position="377"/>
    </location>
</feature>
<dbReference type="GO" id="GO:0048731">
    <property type="term" value="P:system development"/>
    <property type="evidence" value="ECO:0007669"/>
    <property type="project" value="UniProtKB-ARBA"/>
</dbReference>
<feature type="repeat" description="PPR" evidence="2">
    <location>
        <begin position="606"/>
        <end position="640"/>
    </location>
</feature>
<dbReference type="SUPFAM" id="SSF48452">
    <property type="entry name" value="TPR-like"/>
    <property type="match status" value="2"/>
</dbReference>
<proteinExistence type="predicted"/>
<evidence type="ECO:0000259" key="3">
    <source>
        <dbReference type="Pfam" id="PF14432"/>
    </source>
</evidence>
<dbReference type="Pfam" id="PF12854">
    <property type="entry name" value="PPR_1"/>
    <property type="match status" value="1"/>
</dbReference>
<dbReference type="Pfam" id="PF20431">
    <property type="entry name" value="E_motif"/>
    <property type="match status" value="1"/>
</dbReference>
<dbReference type="FunFam" id="1.25.40.10:FF:000031">
    <property type="entry name" value="Pentatricopeptide repeat-containing protein mitochondrial"/>
    <property type="match status" value="1"/>
</dbReference>
<dbReference type="EC" id="3.6.1.-" evidence="4"/>
<dbReference type="InterPro" id="IPR011990">
    <property type="entry name" value="TPR-like_helical_dom_sf"/>
</dbReference>
<feature type="repeat" description="PPR" evidence="2">
    <location>
        <begin position="86"/>
        <end position="116"/>
    </location>
</feature>
<dbReference type="NCBIfam" id="TIGR00756">
    <property type="entry name" value="PPR"/>
    <property type="match status" value="9"/>
</dbReference>
<protein>
    <submittedName>
        <fullName evidence="4">Pentatricopeptide repeat-containing protein</fullName>
        <ecNumber evidence="4">3.6.1.-</ecNumber>
    </submittedName>
</protein>
<name>A0A2I0B934_9ASPA</name>
<dbReference type="OrthoDB" id="1868231at2759"/>
<dbReference type="GO" id="GO:0003723">
    <property type="term" value="F:RNA binding"/>
    <property type="evidence" value="ECO:0007669"/>
    <property type="project" value="InterPro"/>
</dbReference>
<evidence type="ECO:0000313" key="5">
    <source>
        <dbReference type="Proteomes" id="UP000236161"/>
    </source>
</evidence>
<evidence type="ECO:0000313" key="4">
    <source>
        <dbReference type="EMBL" id="PKA64296.1"/>
    </source>
</evidence>
<feature type="repeat" description="PPR" evidence="2">
    <location>
        <begin position="506"/>
        <end position="540"/>
    </location>
</feature>
<dbReference type="PANTHER" id="PTHR47926">
    <property type="entry name" value="PENTATRICOPEPTIDE REPEAT-CONTAINING PROTEIN"/>
    <property type="match status" value="1"/>
</dbReference>
<dbReference type="FunFam" id="1.25.40.10:FF:002130">
    <property type="entry name" value="Pentatricopeptide repeat-containing protein mitochondrial"/>
    <property type="match status" value="1"/>
</dbReference>
<keyword evidence="4" id="KW-0378">Hydrolase</keyword>
<organism evidence="4 5">
    <name type="scientific">Apostasia shenzhenica</name>
    <dbReference type="NCBI Taxonomy" id="1088818"/>
    <lineage>
        <taxon>Eukaryota</taxon>
        <taxon>Viridiplantae</taxon>
        <taxon>Streptophyta</taxon>
        <taxon>Embryophyta</taxon>
        <taxon>Tracheophyta</taxon>
        <taxon>Spermatophyta</taxon>
        <taxon>Magnoliopsida</taxon>
        <taxon>Liliopsida</taxon>
        <taxon>Asparagales</taxon>
        <taxon>Orchidaceae</taxon>
        <taxon>Apostasioideae</taxon>
        <taxon>Apostasia</taxon>
    </lineage>
</organism>
<dbReference type="AlphaFoldDB" id="A0A2I0B934"/>
<dbReference type="InterPro" id="IPR046960">
    <property type="entry name" value="PPR_At4g14850-like_plant"/>
</dbReference>
<dbReference type="PROSITE" id="PS51375">
    <property type="entry name" value="PPR"/>
    <property type="match status" value="7"/>
</dbReference>
<evidence type="ECO:0000256" key="2">
    <source>
        <dbReference type="PROSITE-ProRule" id="PRU00708"/>
    </source>
</evidence>
<dbReference type="Pfam" id="PF14432">
    <property type="entry name" value="DYW_deaminase"/>
    <property type="match status" value="1"/>
</dbReference>
<dbReference type="InterPro" id="IPR032867">
    <property type="entry name" value="DYW_dom"/>
</dbReference>
<feature type="repeat" description="PPR" evidence="2">
    <location>
        <begin position="179"/>
        <end position="213"/>
    </location>
</feature>
<evidence type="ECO:0000256" key="1">
    <source>
        <dbReference type="ARBA" id="ARBA00022737"/>
    </source>
</evidence>
<feature type="repeat" description="PPR" evidence="2">
    <location>
        <begin position="117"/>
        <end position="151"/>
    </location>
</feature>
<dbReference type="Pfam" id="PF13041">
    <property type="entry name" value="PPR_2"/>
    <property type="match status" value="4"/>
</dbReference>
<dbReference type="InterPro" id="IPR002885">
    <property type="entry name" value="PPR_rpt"/>
</dbReference>
<dbReference type="EMBL" id="KZ451905">
    <property type="protein sequence ID" value="PKA64296.1"/>
    <property type="molecule type" value="Genomic_DNA"/>
</dbReference>
<gene>
    <name evidence="4" type="primary">PCMP-H24</name>
    <name evidence="4" type="ORF">AXF42_Ash009516</name>
</gene>
<dbReference type="Proteomes" id="UP000236161">
    <property type="component" value="Unassembled WGS sequence"/>
</dbReference>
<dbReference type="GO" id="GO:0009451">
    <property type="term" value="P:RNA modification"/>
    <property type="evidence" value="ECO:0007669"/>
    <property type="project" value="InterPro"/>
</dbReference>
<dbReference type="PANTHER" id="PTHR47926:SF533">
    <property type="entry name" value="DYW DOMAIN-CONTAINING PROTEIN"/>
    <property type="match status" value="1"/>
</dbReference>
<reference evidence="4 5" key="1">
    <citation type="journal article" date="2017" name="Nature">
        <title>The Apostasia genome and the evolution of orchids.</title>
        <authorList>
            <person name="Zhang G.Q."/>
            <person name="Liu K.W."/>
            <person name="Li Z."/>
            <person name="Lohaus R."/>
            <person name="Hsiao Y.Y."/>
            <person name="Niu S.C."/>
            <person name="Wang J.Y."/>
            <person name="Lin Y.C."/>
            <person name="Xu Q."/>
            <person name="Chen L.J."/>
            <person name="Yoshida K."/>
            <person name="Fujiwara S."/>
            <person name="Wang Z.W."/>
            <person name="Zhang Y.Q."/>
            <person name="Mitsuda N."/>
            <person name="Wang M."/>
            <person name="Liu G.H."/>
            <person name="Pecoraro L."/>
            <person name="Huang H.X."/>
            <person name="Xiao X.J."/>
            <person name="Lin M."/>
            <person name="Wu X.Y."/>
            <person name="Wu W.L."/>
            <person name="Chen Y.Y."/>
            <person name="Chang S.B."/>
            <person name="Sakamoto S."/>
            <person name="Ohme-Takagi M."/>
            <person name="Yagi M."/>
            <person name="Zeng S.J."/>
            <person name="Shen C.Y."/>
            <person name="Yeh C.M."/>
            <person name="Luo Y.B."/>
            <person name="Tsai W.C."/>
            <person name="Van de Peer Y."/>
            <person name="Liu Z.J."/>
        </authorList>
    </citation>
    <scope>NUCLEOTIDE SEQUENCE [LARGE SCALE GENOMIC DNA]</scope>
    <source>
        <strain evidence="5">cv. Shenzhen</strain>
        <tissue evidence="4">Stem</tissue>
    </source>
</reference>
<dbReference type="Gene3D" id="1.25.40.10">
    <property type="entry name" value="Tetratricopeptide repeat domain"/>
    <property type="match status" value="8"/>
</dbReference>
<feature type="domain" description="DYW" evidence="3">
    <location>
        <begin position="821"/>
        <end position="913"/>
    </location>
</feature>
<dbReference type="Pfam" id="PF01535">
    <property type="entry name" value="PPR"/>
    <property type="match status" value="7"/>
</dbReference>
<dbReference type="InterPro" id="IPR046848">
    <property type="entry name" value="E_motif"/>
</dbReference>
<dbReference type="GO" id="GO:0016787">
    <property type="term" value="F:hydrolase activity"/>
    <property type="evidence" value="ECO:0007669"/>
    <property type="project" value="UniProtKB-KW"/>
</dbReference>
<accession>A0A2I0B934</accession>
<keyword evidence="1" id="KW-0677">Repeat</keyword>